<dbReference type="CDD" id="cd22641">
    <property type="entry name" value="C24-like"/>
    <property type="match status" value="1"/>
</dbReference>
<evidence type="ECO:0000313" key="3">
    <source>
        <dbReference type="Proteomes" id="UP000307507"/>
    </source>
</evidence>
<comment type="caution">
    <text evidence="2">The sequence shown here is derived from an EMBL/GenBank/DDBJ whole genome shotgun (WGS) entry which is preliminary data.</text>
</comment>
<feature type="domain" description="Phage tail collar" evidence="1">
    <location>
        <begin position="12"/>
        <end position="59"/>
    </location>
</feature>
<dbReference type="InterPro" id="IPR037053">
    <property type="entry name" value="Phage_tail_collar_dom_sf"/>
</dbReference>
<organism evidence="2 3">
    <name type="scientific">Flavobacterium supellecticarium</name>
    <dbReference type="NCBI Taxonomy" id="2565924"/>
    <lineage>
        <taxon>Bacteria</taxon>
        <taxon>Pseudomonadati</taxon>
        <taxon>Bacteroidota</taxon>
        <taxon>Flavobacteriia</taxon>
        <taxon>Flavobacteriales</taxon>
        <taxon>Flavobacteriaceae</taxon>
        <taxon>Flavobacterium</taxon>
    </lineage>
</organism>
<protein>
    <recommendedName>
        <fullName evidence="1">Phage tail collar domain-containing protein</fullName>
    </recommendedName>
</protein>
<dbReference type="RefSeq" id="WP_136402764.1">
    <property type="nucleotide sequence ID" value="NZ_SSNZ01000002.1"/>
</dbReference>
<evidence type="ECO:0000259" key="1">
    <source>
        <dbReference type="Pfam" id="PF07484"/>
    </source>
</evidence>
<keyword evidence="3" id="KW-1185">Reference proteome</keyword>
<evidence type="ECO:0000313" key="2">
    <source>
        <dbReference type="EMBL" id="THF51780.1"/>
    </source>
</evidence>
<gene>
    <name evidence="2" type="ORF">E6C50_08470</name>
</gene>
<dbReference type="SUPFAM" id="SSF88874">
    <property type="entry name" value="Receptor-binding domain of short tail fibre protein gp12"/>
    <property type="match status" value="1"/>
</dbReference>
<dbReference type="EMBL" id="SSNZ01000002">
    <property type="protein sequence ID" value="THF51780.1"/>
    <property type="molecule type" value="Genomic_DNA"/>
</dbReference>
<dbReference type="Gene3D" id="3.90.1340.10">
    <property type="entry name" value="Phage tail collar domain"/>
    <property type="match status" value="1"/>
</dbReference>
<dbReference type="OrthoDB" id="9113831at2"/>
<name>A0A4V3W8M6_9FLAO</name>
<sequence length="174" mass="19099">MKVNDFTTVPLGTILPFALDVTCIPDGWLLCDGKEIPTKYKTLRESFKIYNTPNLIGRTLIGSGMIKDSISAQSDGKSPNFGGPASLTLGYTGGEYQHQLTINEMPRHWHKINGGNFGLHHRSFSGSGDSDIPFKTNAEAARVLTGTDYEGGDAYHNTMQPYYVINYIIYAGSE</sequence>
<dbReference type="Pfam" id="PF07484">
    <property type="entry name" value="Collar"/>
    <property type="match status" value="1"/>
</dbReference>
<dbReference type="InterPro" id="IPR011083">
    <property type="entry name" value="Phage_tail_collar_dom"/>
</dbReference>
<dbReference type="Proteomes" id="UP000307507">
    <property type="component" value="Unassembled WGS sequence"/>
</dbReference>
<dbReference type="AlphaFoldDB" id="A0A4V3W8M6"/>
<reference evidence="2 3" key="1">
    <citation type="submission" date="2019-04" db="EMBL/GenBank/DDBJ databases">
        <title>Flavobacterium sp. nov. isolated from construction timber.</title>
        <authorList>
            <person name="Lin S.-Y."/>
            <person name="Chang C.-T."/>
            <person name="Young C.-C."/>
        </authorList>
    </citation>
    <scope>NUCLEOTIDE SEQUENCE [LARGE SCALE GENOMIC DNA]</scope>
    <source>
        <strain evidence="2 3">CC-CTC003</strain>
    </source>
</reference>
<accession>A0A4V3W8M6</accession>
<proteinExistence type="predicted"/>